<evidence type="ECO:0000313" key="2">
    <source>
        <dbReference type="EMBL" id="AML50030.1"/>
    </source>
</evidence>
<proteinExistence type="predicted"/>
<reference evidence="2 3" key="1">
    <citation type="submission" date="2016-02" db="EMBL/GenBank/DDBJ databases">
        <title>Complete genome sequence of Halocynthiibacter arcticus PAMC 20958t from arctic marine sediment.</title>
        <authorList>
            <person name="Lee Y.M."/>
            <person name="Baek K."/>
            <person name="Lee H.K."/>
            <person name="Shin S.C."/>
        </authorList>
    </citation>
    <scope>NUCLEOTIDE SEQUENCE [LARGE SCALE GENOMIC DNA]</scope>
    <source>
        <strain evidence="2">PAMC 20958</strain>
    </source>
</reference>
<name>A0A126UVF7_9RHOB</name>
<dbReference type="AlphaFoldDB" id="A0A126UVF7"/>
<gene>
    <name evidence="2" type="ORF">RC74_00910</name>
</gene>
<organism evidence="2 3">
    <name type="scientific">Falsihalocynthiibacter arcticus</name>
    <dbReference type="NCBI Taxonomy" id="1579316"/>
    <lineage>
        <taxon>Bacteria</taxon>
        <taxon>Pseudomonadati</taxon>
        <taxon>Pseudomonadota</taxon>
        <taxon>Alphaproteobacteria</taxon>
        <taxon>Rhodobacterales</taxon>
        <taxon>Roseobacteraceae</taxon>
        <taxon>Falsihalocynthiibacter</taxon>
    </lineage>
</organism>
<accession>A0A126UVF7</accession>
<dbReference type="Pfam" id="PF14330">
    <property type="entry name" value="DUF4387"/>
    <property type="match status" value="1"/>
</dbReference>
<sequence length="100" mass="11046">MAELRDIAYKIRSKNAGPFWLTVDIFCGNGPAFTQICNGLSTQRVASVFGTKVEDIKRFEIPDLNVIKFSMPRPSIQGAVEDRDMHGASWAALLAETSIN</sequence>
<dbReference type="STRING" id="1579316.RC74_00910"/>
<dbReference type="EMBL" id="CP014327">
    <property type="protein sequence ID" value="AML50030.1"/>
    <property type="molecule type" value="Genomic_DNA"/>
</dbReference>
<evidence type="ECO:0000313" key="3">
    <source>
        <dbReference type="Proteomes" id="UP000070371"/>
    </source>
</evidence>
<keyword evidence="3" id="KW-1185">Reference proteome</keyword>
<dbReference type="KEGG" id="hat:RC74_00910"/>
<dbReference type="OrthoDB" id="9796125at2"/>
<dbReference type="InterPro" id="IPR025496">
    <property type="entry name" value="DUF4387"/>
</dbReference>
<dbReference type="RefSeq" id="WP_039000208.1">
    <property type="nucleotide sequence ID" value="NZ_CP014327.1"/>
</dbReference>
<evidence type="ECO:0000259" key="1">
    <source>
        <dbReference type="Pfam" id="PF14330"/>
    </source>
</evidence>
<protein>
    <recommendedName>
        <fullName evidence="1">DUF4387 domain-containing protein</fullName>
    </recommendedName>
</protein>
<dbReference type="Proteomes" id="UP000070371">
    <property type="component" value="Chromosome"/>
</dbReference>
<feature type="domain" description="DUF4387" evidence="1">
    <location>
        <begin position="4"/>
        <end position="95"/>
    </location>
</feature>